<dbReference type="CDD" id="cd08044">
    <property type="entry name" value="TAF5_NTD2"/>
    <property type="match status" value="1"/>
</dbReference>
<feature type="repeat" description="WD" evidence="8">
    <location>
        <begin position="481"/>
        <end position="522"/>
    </location>
</feature>
<evidence type="ECO:0000313" key="11">
    <source>
        <dbReference type="Proteomes" id="UP000694888"/>
    </source>
</evidence>
<comment type="similarity">
    <text evidence="2">Belongs to the WD repeat TAF5 family.</text>
</comment>
<evidence type="ECO:0000256" key="3">
    <source>
        <dbReference type="ARBA" id="ARBA00022574"/>
    </source>
</evidence>
<evidence type="ECO:0000259" key="10">
    <source>
        <dbReference type="Pfam" id="PF04494"/>
    </source>
</evidence>
<feature type="repeat" description="WD" evidence="8">
    <location>
        <begin position="439"/>
        <end position="480"/>
    </location>
</feature>
<name>A0ABM0K631_APLCA</name>
<feature type="compositionally biased region" description="Polar residues" evidence="9">
    <location>
        <begin position="218"/>
        <end position="230"/>
    </location>
</feature>
<dbReference type="InterPro" id="IPR019775">
    <property type="entry name" value="WD40_repeat_CS"/>
</dbReference>
<comment type="subcellular location">
    <subcellularLocation>
        <location evidence="1">Nucleus</location>
    </subcellularLocation>
</comment>
<dbReference type="PROSITE" id="PS50082">
    <property type="entry name" value="WD_REPEATS_2"/>
    <property type="match status" value="5"/>
</dbReference>
<dbReference type="Pfam" id="PF04494">
    <property type="entry name" value="TFIID_NTD2"/>
    <property type="match status" value="1"/>
</dbReference>
<dbReference type="InterPro" id="IPR037264">
    <property type="entry name" value="TFIID_NTD2_sf"/>
</dbReference>
<reference evidence="12" key="1">
    <citation type="submission" date="2025-08" db="UniProtKB">
        <authorList>
            <consortium name="RefSeq"/>
        </authorList>
    </citation>
    <scope>IDENTIFICATION</scope>
</reference>
<dbReference type="InterPro" id="IPR036322">
    <property type="entry name" value="WD40_repeat_dom_sf"/>
</dbReference>
<dbReference type="SUPFAM" id="SSF50978">
    <property type="entry name" value="WD40 repeat-like"/>
    <property type="match status" value="1"/>
</dbReference>
<proteinExistence type="inferred from homology"/>
<dbReference type="SUPFAM" id="SSF160897">
    <property type="entry name" value="Taf5 N-terminal domain-like"/>
    <property type="match status" value="1"/>
</dbReference>
<sequence length="602" mass="67476">MKRSKNDHIRSTISRYFKRRQFHESEMPSRKDGRREQTVTELSVRRRAKSRTSVENTLALTSISGDATACDQQFTRFKHFILGAASPHHPKLQPLLLPMFVHTYLEMLCNGQKVPAQKFHERHGEMFTDEKSQSLTKLLKKLETKAEVMSNKEVTEYREHRFLLSVEPDTMDYLMHFLKTDDSMIMLQVFNQCVKVNVTKSESSGQLELQPFSDMDTETTSVGDTPTDVTVKTEASQGEQPQQEQSLEEELSAAISAVRGLPPCLPSICFFTFLNTYQGLCSSTISPDKKKLSGCFEDASISIWNLEPDVFRRAPADTDVSRIVLGADHILFSEDEIKERMNKRSGQSTETAKLVGHRGPVYRSRFLYNSNSHLLSCSEDSSVRLWDMATQSNVCLYKGHSSAVWDVSVSSTDTWFASSSHDTTAKLWTTERTFPLRSYVGHTMDVDCVEFHPNNSYLASGSGDKTVRFWSLTEARSVRLLQGHRGSVLALAFSPDGKLLASAGEDRRLRVWDLRTGRVMKELRGHSDTVYALAFDENSSVLASGGADCCVRLWDVNKATDTPQAEGHSSPELLGAFPTKSALISYLSFSSYNVLLVAGASS</sequence>
<dbReference type="PRINTS" id="PR00320">
    <property type="entry name" value="GPROTEINBRPT"/>
</dbReference>
<feature type="region of interest" description="Disordered" evidence="9">
    <location>
        <begin position="23"/>
        <end position="51"/>
    </location>
</feature>
<dbReference type="RefSeq" id="XP_005109591.1">
    <property type="nucleotide sequence ID" value="XM_005109534.3"/>
</dbReference>
<keyword evidence="5" id="KW-0805">Transcription regulation</keyword>
<dbReference type="PROSITE" id="PS50294">
    <property type="entry name" value="WD_REPEATS_REGION"/>
    <property type="match status" value="5"/>
</dbReference>
<dbReference type="Gene3D" id="1.25.40.500">
    <property type="entry name" value="TFIID subunit TAF5, NTD2 domain"/>
    <property type="match status" value="1"/>
</dbReference>
<feature type="domain" description="TFIID subunit TAF5 NTD2" evidence="10">
    <location>
        <begin position="66"/>
        <end position="192"/>
    </location>
</feature>
<evidence type="ECO:0000256" key="2">
    <source>
        <dbReference type="ARBA" id="ARBA00009435"/>
    </source>
</evidence>
<evidence type="ECO:0000256" key="7">
    <source>
        <dbReference type="ARBA" id="ARBA00023242"/>
    </source>
</evidence>
<keyword evidence="6" id="KW-0804">Transcription</keyword>
<dbReference type="PANTHER" id="PTHR19879">
    <property type="entry name" value="TRANSCRIPTION INITIATION FACTOR TFIID"/>
    <property type="match status" value="1"/>
</dbReference>
<keyword evidence="3 8" id="KW-0853">WD repeat</keyword>
<gene>
    <name evidence="12" type="primary">LOC101854207</name>
</gene>
<protein>
    <submittedName>
        <fullName evidence="12">TAF5-like RNA polymerase II p300/CBP-associated factor-associated factor 65 kDa subunit 5L</fullName>
    </submittedName>
</protein>
<dbReference type="Pfam" id="PF00400">
    <property type="entry name" value="WD40"/>
    <property type="match status" value="5"/>
</dbReference>
<evidence type="ECO:0000256" key="6">
    <source>
        <dbReference type="ARBA" id="ARBA00023163"/>
    </source>
</evidence>
<feature type="compositionally biased region" description="Basic and acidic residues" evidence="9">
    <location>
        <begin position="23"/>
        <end position="38"/>
    </location>
</feature>
<dbReference type="PANTHER" id="PTHR19879:SF1">
    <property type="entry name" value="CANNONBALL-RELATED"/>
    <property type="match status" value="1"/>
</dbReference>
<dbReference type="SMART" id="SM00320">
    <property type="entry name" value="WD40"/>
    <property type="match status" value="6"/>
</dbReference>
<dbReference type="PROSITE" id="PS00678">
    <property type="entry name" value="WD_REPEATS_1"/>
    <property type="match status" value="3"/>
</dbReference>
<evidence type="ECO:0000313" key="12">
    <source>
        <dbReference type="RefSeq" id="XP_005109591.1"/>
    </source>
</evidence>
<evidence type="ECO:0000256" key="9">
    <source>
        <dbReference type="SAM" id="MobiDB-lite"/>
    </source>
</evidence>
<dbReference type="InterPro" id="IPR020472">
    <property type="entry name" value="WD40_PAC1"/>
</dbReference>
<dbReference type="Proteomes" id="UP000694888">
    <property type="component" value="Unplaced"/>
</dbReference>
<dbReference type="GeneID" id="101854207"/>
<dbReference type="Gene3D" id="2.130.10.10">
    <property type="entry name" value="YVTN repeat-like/Quinoprotein amine dehydrogenase"/>
    <property type="match status" value="2"/>
</dbReference>
<evidence type="ECO:0000256" key="5">
    <source>
        <dbReference type="ARBA" id="ARBA00023015"/>
    </source>
</evidence>
<evidence type="ECO:0000256" key="8">
    <source>
        <dbReference type="PROSITE-ProRule" id="PRU00221"/>
    </source>
</evidence>
<dbReference type="InterPro" id="IPR001680">
    <property type="entry name" value="WD40_rpt"/>
</dbReference>
<evidence type="ECO:0000256" key="4">
    <source>
        <dbReference type="ARBA" id="ARBA00022737"/>
    </source>
</evidence>
<dbReference type="CDD" id="cd00200">
    <property type="entry name" value="WD40"/>
    <property type="match status" value="1"/>
</dbReference>
<keyword evidence="11" id="KW-1185">Reference proteome</keyword>
<dbReference type="InterPro" id="IPR015943">
    <property type="entry name" value="WD40/YVTN_repeat-like_dom_sf"/>
</dbReference>
<keyword evidence="7" id="KW-0539">Nucleus</keyword>
<accession>A0ABM0K631</accession>
<organism evidence="11 12">
    <name type="scientific">Aplysia californica</name>
    <name type="common">California sea hare</name>
    <dbReference type="NCBI Taxonomy" id="6500"/>
    <lineage>
        <taxon>Eukaryota</taxon>
        <taxon>Metazoa</taxon>
        <taxon>Spiralia</taxon>
        <taxon>Lophotrochozoa</taxon>
        <taxon>Mollusca</taxon>
        <taxon>Gastropoda</taxon>
        <taxon>Heterobranchia</taxon>
        <taxon>Euthyneura</taxon>
        <taxon>Tectipleura</taxon>
        <taxon>Aplysiida</taxon>
        <taxon>Aplysioidea</taxon>
        <taxon>Aplysiidae</taxon>
        <taxon>Aplysia</taxon>
    </lineage>
</organism>
<feature type="repeat" description="WD" evidence="8">
    <location>
        <begin position="397"/>
        <end position="438"/>
    </location>
</feature>
<feature type="repeat" description="WD" evidence="8">
    <location>
        <begin position="523"/>
        <end position="564"/>
    </location>
</feature>
<evidence type="ECO:0000256" key="1">
    <source>
        <dbReference type="ARBA" id="ARBA00004123"/>
    </source>
</evidence>
<feature type="compositionally biased region" description="Low complexity" evidence="9">
    <location>
        <begin position="234"/>
        <end position="245"/>
    </location>
</feature>
<dbReference type="InterPro" id="IPR007582">
    <property type="entry name" value="TFIID_NTD2"/>
</dbReference>
<feature type="repeat" description="WD" evidence="8">
    <location>
        <begin position="354"/>
        <end position="396"/>
    </location>
</feature>
<keyword evidence="4" id="KW-0677">Repeat</keyword>
<feature type="region of interest" description="Disordered" evidence="9">
    <location>
        <begin position="206"/>
        <end position="247"/>
    </location>
</feature>